<sequence>MSRLDPASSGPRRIGQAALAAAEREEWQRQRELPIKVLQIGEGNFLRGFADWMLQACNRRGLLNGSVAVTQPRPTGKPHLDKLKEQQGAYTLLVRGLRDGRPVEEKETITVFSRMIDPYEEWEAFLELAELPELEFVISNTTEAGLTYQPSEWSGSEPVLSFPGKLTAFLYRRFTRFGGDPARGLIHLPCELLDRNGERLSAAVLRHAEDWGLPEAFRAWVRDANRFLNTLVDRIVTGYPEDAEALFGRWGYADPLLTTAEPYYFWAIQGERELEARLPLAQAGLNVKWVEDLTPYQLRKVRLLNGAHTILATIGLVKGLHEVREALEHAELGPRLTQGLFEEIVPAVPIDGGELTAYANETLDRFRNPYMKHRLADIALNSLSKWKTRLLPTLKAHWQRTGGIPDVIAESLAALLRLYRPANAEGPYSSLLPDGSSFTVRDDQALLELIRAAWEPYRAGGGSAGGLADSVHELLALTALWDEDLNRYPGLADEVARHLASWEADAR</sequence>
<dbReference type="Gene3D" id="1.10.1040.10">
    <property type="entry name" value="N-(1-d-carboxylethyl)-l-norvaline Dehydrogenase, domain 2"/>
    <property type="match status" value="1"/>
</dbReference>
<dbReference type="SUPFAM" id="SSF48179">
    <property type="entry name" value="6-phosphogluconate dehydrogenase C-terminal domain-like"/>
    <property type="match status" value="1"/>
</dbReference>
<dbReference type="RefSeq" id="WP_161746436.1">
    <property type="nucleotide sequence ID" value="NZ_JAAAMV010000027.1"/>
</dbReference>
<accession>A0ABW9XXH1</accession>
<feature type="domain" description="Mannitol dehydrogenase N-terminal" evidence="4">
    <location>
        <begin position="36"/>
        <end position="278"/>
    </location>
</feature>
<dbReference type="InterPro" id="IPR036291">
    <property type="entry name" value="NAD(P)-bd_dom_sf"/>
</dbReference>
<evidence type="ECO:0000259" key="5">
    <source>
        <dbReference type="Pfam" id="PF08125"/>
    </source>
</evidence>
<feature type="domain" description="Mannitol dehydrogenase C-terminal" evidence="5">
    <location>
        <begin position="292"/>
        <end position="500"/>
    </location>
</feature>
<gene>
    <name evidence="6" type="ORF">GT019_26370</name>
</gene>
<dbReference type="Gene3D" id="3.40.50.720">
    <property type="entry name" value="NAD(P)-binding Rossmann-like Domain"/>
    <property type="match status" value="1"/>
</dbReference>
<dbReference type="Pfam" id="PF08125">
    <property type="entry name" value="Mannitol_dh_C"/>
    <property type="match status" value="1"/>
</dbReference>
<comment type="catalytic activity">
    <reaction evidence="3">
        <text>D-mannitol 1-phosphate + NAD(+) = beta-D-fructose 6-phosphate + NADH + H(+)</text>
        <dbReference type="Rhea" id="RHEA:19661"/>
        <dbReference type="ChEBI" id="CHEBI:15378"/>
        <dbReference type="ChEBI" id="CHEBI:57540"/>
        <dbReference type="ChEBI" id="CHEBI:57634"/>
        <dbReference type="ChEBI" id="CHEBI:57945"/>
        <dbReference type="ChEBI" id="CHEBI:61381"/>
        <dbReference type="EC" id="1.1.1.17"/>
    </reaction>
</comment>
<dbReference type="InterPro" id="IPR013328">
    <property type="entry name" value="6PGD_dom2"/>
</dbReference>
<dbReference type="InterPro" id="IPR013131">
    <property type="entry name" value="Mannitol_DH_N"/>
</dbReference>
<evidence type="ECO:0000313" key="7">
    <source>
        <dbReference type="Proteomes" id="UP000665561"/>
    </source>
</evidence>
<dbReference type="EC" id="1.1.1.58" evidence="6"/>
<keyword evidence="2" id="KW-0520">NAD</keyword>
<evidence type="ECO:0000313" key="6">
    <source>
        <dbReference type="EMBL" id="NBD27412.1"/>
    </source>
</evidence>
<reference evidence="6 7" key="1">
    <citation type="submission" date="2020-01" db="EMBL/GenBank/DDBJ databases">
        <title>Paenibacillus soybeanensis sp. nov. isolated from the nodules of soybean (Glycine max(L.) Merr).</title>
        <authorList>
            <person name="Wang H."/>
        </authorList>
    </citation>
    <scope>NUCLEOTIDE SEQUENCE [LARGE SCALE GENOMIC DNA]</scope>
    <source>
        <strain evidence="6 7">T1</strain>
    </source>
</reference>
<dbReference type="PANTHER" id="PTHR30524:SF0">
    <property type="entry name" value="ALTRONATE OXIDOREDUCTASE-RELATED"/>
    <property type="match status" value="1"/>
</dbReference>
<proteinExistence type="predicted"/>
<evidence type="ECO:0000256" key="2">
    <source>
        <dbReference type="ARBA" id="ARBA00023027"/>
    </source>
</evidence>
<dbReference type="InterPro" id="IPR008927">
    <property type="entry name" value="6-PGluconate_DH-like_C_sf"/>
</dbReference>
<organism evidence="6 7">
    <name type="scientific">Paenibacillus glycinis</name>
    <dbReference type="NCBI Taxonomy" id="2697035"/>
    <lineage>
        <taxon>Bacteria</taxon>
        <taxon>Bacillati</taxon>
        <taxon>Bacillota</taxon>
        <taxon>Bacilli</taxon>
        <taxon>Bacillales</taxon>
        <taxon>Paenibacillaceae</taxon>
        <taxon>Paenibacillus</taxon>
    </lineage>
</organism>
<evidence type="ECO:0000256" key="1">
    <source>
        <dbReference type="ARBA" id="ARBA00023002"/>
    </source>
</evidence>
<dbReference type="SUPFAM" id="SSF51735">
    <property type="entry name" value="NAD(P)-binding Rossmann-fold domains"/>
    <property type="match status" value="1"/>
</dbReference>
<dbReference type="Proteomes" id="UP000665561">
    <property type="component" value="Unassembled WGS sequence"/>
</dbReference>
<dbReference type="InterPro" id="IPR013118">
    <property type="entry name" value="Mannitol_DH_C"/>
</dbReference>
<dbReference type="Pfam" id="PF01232">
    <property type="entry name" value="Mannitol_dh"/>
    <property type="match status" value="1"/>
</dbReference>
<keyword evidence="1 6" id="KW-0560">Oxidoreductase</keyword>
<dbReference type="PANTHER" id="PTHR30524">
    <property type="entry name" value="MANNITOL-1-PHOSPHATE 5-DEHYDROGENASE"/>
    <property type="match status" value="1"/>
</dbReference>
<protein>
    <submittedName>
        <fullName evidence="6">Tagaturonate reductase</fullName>
        <ecNumber evidence="6">1.1.1.58</ecNumber>
    </submittedName>
</protein>
<dbReference type="NCBIfam" id="NF002969">
    <property type="entry name" value="PRK03643.1"/>
    <property type="match status" value="1"/>
</dbReference>
<dbReference type="EMBL" id="JAAAMV010000027">
    <property type="protein sequence ID" value="NBD27412.1"/>
    <property type="molecule type" value="Genomic_DNA"/>
</dbReference>
<evidence type="ECO:0000259" key="4">
    <source>
        <dbReference type="Pfam" id="PF01232"/>
    </source>
</evidence>
<name>A0ABW9XXH1_9BACL</name>
<evidence type="ECO:0000256" key="3">
    <source>
        <dbReference type="ARBA" id="ARBA00048615"/>
    </source>
</evidence>
<keyword evidence="7" id="KW-1185">Reference proteome</keyword>
<dbReference type="GO" id="GO:0009026">
    <property type="term" value="F:tagaturonate reductase activity"/>
    <property type="evidence" value="ECO:0007669"/>
    <property type="project" value="UniProtKB-EC"/>
</dbReference>
<comment type="caution">
    <text evidence="6">The sequence shown here is derived from an EMBL/GenBank/DDBJ whole genome shotgun (WGS) entry which is preliminary data.</text>
</comment>